<dbReference type="GO" id="GO:0005524">
    <property type="term" value="F:ATP binding"/>
    <property type="evidence" value="ECO:0007669"/>
    <property type="project" value="UniProtKB-KW"/>
</dbReference>
<keyword evidence="1 6" id="KW-0963">Cytoplasm</keyword>
<evidence type="ECO:0000256" key="1">
    <source>
        <dbReference type="ARBA" id="ARBA00022490"/>
    </source>
</evidence>
<organism evidence="7 8">
    <name type="scientific">Prosthecochloris aestuarii (strain DSM 271 / SK 413)</name>
    <dbReference type="NCBI Taxonomy" id="290512"/>
    <lineage>
        <taxon>Bacteria</taxon>
        <taxon>Pseudomonadati</taxon>
        <taxon>Chlorobiota</taxon>
        <taxon>Chlorobiia</taxon>
        <taxon>Chlorobiales</taxon>
        <taxon>Chlorobiaceae</taxon>
        <taxon>Prosthecochloris</taxon>
    </lineage>
</organism>
<dbReference type="SUPFAM" id="SSF53067">
    <property type="entry name" value="Actin-like ATPase domain"/>
    <property type="match status" value="2"/>
</dbReference>
<feature type="binding site" evidence="6">
    <location>
        <begin position="213"/>
        <end position="216"/>
    </location>
    <ligand>
        <name>ATP</name>
        <dbReference type="ChEBI" id="CHEBI:30616"/>
    </ligand>
</feature>
<dbReference type="GO" id="GO:0000902">
    <property type="term" value="P:cell morphogenesis"/>
    <property type="evidence" value="ECO:0007669"/>
    <property type="project" value="InterPro"/>
</dbReference>
<dbReference type="HAMAP" id="MF_02207">
    <property type="entry name" value="MreB"/>
    <property type="match status" value="1"/>
</dbReference>
<keyword evidence="3 6" id="KW-0067">ATP-binding</keyword>
<dbReference type="PANTHER" id="PTHR42749:SF1">
    <property type="entry name" value="CELL SHAPE-DETERMINING PROTEIN MREB"/>
    <property type="match status" value="1"/>
</dbReference>
<dbReference type="InterPro" id="IPR043129">
    <property type="entry name" value="ATPase_NBD"/>
</dbReference>
<proteinExistence type="inferred from homology"/>
<dbReference type="GO" id="GO:0008360">
    <property type="term" value="P:regulation of cell shape"/>
    <property type="evidence" value="ECO:0007669"/>
    <property type="project" value="UniProtKB-UniRule"/>
</dbReference>
<dbReference type="AlphaFoldDB" id="B4S7V7"/>
<dbReference type="InterPro" id="IPR004753">
    <property type="entry name" value="MreB"/>
</dbReference>
<evidence type="ECO:0000313" key="7">
    <source>
        <dbReference type="EMBL" id="ACF46144.1"/>
    </source>
</evidence>
<dbReference type="PRINTS" id="PR01652">
    <property type="entry name" value="SHAPEPROTEIN"/>
</dbReference>
<dbReference type="GO" id="GO:0005737">
    <property type="term" value="C:cytoplasm"/>
    <property type="evidence" value="ECO:0007669"/>
    <property type="project" value="UniProtKB-SubCell"/>
</dbReference>
<dbReference type="PANTHER" id="PTHR42749">
    <property type="entry name" value="CELL SHAPE-DETERMINING PROTEIN MREB"/>
    <property type="match status" value="1"/>
</dbReference>
<keyword evidence="8" id="KW-1185">Reference proteome</keyword>
<comment type="function">
    <text evidence="6">Forms membrane-associated dynamic filaments that are essential for cell shape determination. Acts by regulating cell wall synthesis and cell elongation, and thus cell shape. A feedback loop between cell geometry and MreB localization may maintain elongated cell shape by targeting cell wall growth to regions of negative cell wall curvature.</text>
</comment>
<feature type="binding site" evidence="6">
    <location>
        <begin position="21"/>
        <end position="23"/>
    </location>
    <ligand>
        <name>ATP</name>
        <dbReference type="ChEBI" id="CHEBI:30616"/>
    </ligand>
</feature>
<dbReference type="KEGG" id="paa:Paes_1111"/>
<reference evidence="7" key="1">
    <citation type="submission" date="2008-06" db="EMBL/GenBank/DDBJ databases">
        <title>Complete sequence of chromosome of Prosthecochloris aestuarii DSM 271.</title>
        <authorList>
            <consortium name="US DOE Joint Genome Institute"/>
            <person name="Lucas S."/>
            <person name="Copeland A."/>
            <person name="Lapidus A."/>
            <person name="Glavina del Rio T."/>
            <person name="Dalin E."/>
            <person name="Tice H."/>
            <person name="Bruce D."/>
            <person name="Goodwin L."/>
            <person name="Pitluck S."/>
            <person name="Schmutz J."/>
            <person name="Larimer F."/>
            <person name="Land M."/>
            <person name="Hauser L."/>
            <person name="Kyrpides N."/>
            <person name="Anderson I."/>
            <person name="Liu Z."/>
            <person name="Li T."/>
            <person name="Zhao F."/>
            <person name="Overmann J."/>
            <person name="Bryant D.A."/>
            <person name="Richardson P."/>
        </authorList>
    </citation>
    <scope>NUCLEOTIDE SEQUENCE [LARGE SCALE GENOMIC DNA]</scope>
    <source>
        <strain evidence="7">DSM 271</strain>
    </source>
</reference>
<comment type="similarity">
    <text evidence="5 6">Belongs to the FtsA/MreB family.</text>
</comment>
<dbReference type="HOGENOM" id="CLU_052037_0_0_10"/>
<evidence type="ECO:0000313" key="8">
    <source>
        <dbReference type="Proteomes" id="UP000002725"/>
    </source>
</evidence>
<protein>
    <recommendedName>
        <fullName evidence="6">Cell shape-determining protein MreB</fullName>
    </recommendedName>
</protein>
<dbReference type="CDD" id="cd10225">
    <property type="entry name" value="ASKHA_NBD_MreB-like"/>
    <property type="match status" value="1"/>
</dbReference>
<keyword evidence="2 6" id="KW-0547">Nucleotide-binding</keyword>
<dbReference type="EMBL" id="CP001108">
    <property type="protein sequence ID" value="ACF46144.1"/>
    <property type="molecule type" value="Genomic_DNA"/>
</dbReference>
<comment type="subcellular location">
    <subcellularLocation>
        <location evidence="6">Cytoplasm</location>
    </subcellularLocation>
    <text evidence="6">Membrane-associated.</text>
</comment>
<dbReference type="eggNOG" id="COG1077">
    <property type="taxonomic scope" value="Bacteria"/>
</dbReference>
<dbReference type="InterPro" id="IPR056546">
    <property type="entry name" value="MreB_MamK-like"/>
</dbReference>
<name>B4S7V7_PROA2</name>
<sequence>MRLSSFFNMDSRIDIGIDLGTANTLIYLRGKGVVVNEPSIVARERSTGKILAVGHEALTMHERIHPGIVTVRPVSSGVIGDYEATLMLMKGLLNKAQTRFLFGIKRMVISVPLGTTEVELRAVQDAARHVGAKYVHLIYEPLAAAIGIGLDPFAPIGNMIVNIGGGTTEVAVVSYGGIASGESLRVAGSDINRSISRYFREQHNFAVSDYAVENIKLQMASATCQDNITTMNVRGMSYESGLPESMAVDSETISKVIAYPITQMVTSIKKHIEALVSKPELAIDILDHGIALSGGGALLKGLDEKIYEETKLPVVIGQDPLKEVIKGVGMILEDFSAYKPLLAS</sequence>
<dbReference type="STRING" id="290512.Paes_1111"/>
<dbReference type="NCBIfam" id="NF010539">
    <property type="entry name" value="PRK13927.1"/>
    <property type="match status" value="1"/>
</dbReference>
<feature type="binding site" evidence="6">
    <location>
        <begin position="295"/>
        <end position="298"/>
    </location>
    <ligand>
        <name>ATP</name>
        <dbReference type="ChEBI" id="CHEBI:30616"/>
    </ligand>
</feature>
<comment type="subunit">
    <text evidence="6">Forms polymers.</text>
</comment>
<keyword evidence="4 6" id="KW-0133">Cell shape</keyword>
<evidence type="ECO:0000256" key="6">
    <source>
        <dbReference type="HAMAP-Rule" id="MF_02207"/>
    </source>
</evidence>
<dbReference type="Proteomes" id="UP000002725">
    <property type="component" value="Chromosome"/>
</dbReference>
<feature type="binding site" evidence="6">
    <location>
        <begin position="165"/>
        <end position="167"/>
    </location>
    <ligand>
        <name>ATP</name>
        <dbReference type="ChEBI" id="CHEBI:30616"/>
    </ligand>
</feature>
<evidence type="ECO:0000256" key="3">
    <source>
        <dbReference type="ARBA" id="ARBA00022840"/>
    </source>
</evidence>
<dbReference type="Gene3D" id="3.30.420.40">
    <property type="match status" value="2"/>
</dbReference>
<gene>
    <name evidence="6" type="primary">mreB</name>
    <name evidence="7" type="ordered locus">Paes_1111</name>
</gene>
<evidence type="ECO:0000256" key="5">
    <source>
        <dbReference type="ARBA" id="ARBA00023458"/>
    </source>
</evidence>
<evidence type="ECO:0000256" key="2">
    <source>
        <dbReference type="ARBA" id="ARBA00022741"/>
    </source>
</evidence>
<evidence type="ECO:0000256" key="4">
    <source>
        <dbReference type="ARBA" id="ARBA00022960"/>
    </source>
</evidence>
<accession>B4S7V7</accession>
<dbReference type="Pfam" id="PF06723">
    <property type="entry name" value="MreB_Mbl"/>
    <property type="match status" value="1"/>
</dbReference>